<dbReference type="PANTHER" id="PTHR23513">
    <property type="entry name" value="INTEGRAL MEMBRANE EFFLUX PROTEIN-RELATED"/>
    <property type="match status" value="1"/>
</dbReference>
<feature type="transmembrane region" description="Helical" evidence="7">
    <location>
        <begin position="163"/>
        <end position="184"/>
    </location>
</feature>
<keyword evidence="9" id="KW-1185">Reference proteome</keyword>
<protein>
    <recommendedName>
        <fullName evidence="10">MFS transporter</fullName>
    </recommendedName>
</protein>
<feature type="region of interest" description="Disordered" evidence="6">
    <location>
        <begin position="193"/>
        <end position="212"/>
    </location>
</feature>
<feature type="transmembrane region" description="Helical" evidence="7">
    <location>
        <begin position="343"/>
        <end position="366"/>
    </location>
</feature>
<feature type="transmembrane region" description="Helical" evidence="7">
    <location>
        <begin position="39"/>
        <end position="58"/>
    </location>
</feature>
<feature type="transmembrane region" description="Helical" evidence="7">
    <location>
        <begin position="372"/>
        <end position="392"/>
    </location>
</feature>
<evidence type="ECO:0000256" key="2">
    <source>
        <dbReference type="ARBA" id="ARBA00022475"/>
    </source>
</evidence>
<evidence type="ECO:0000256" key="3">
    <source>
        <dbReference type="ARBA" id="ARBA00022692"/>
    </source>
</evidence>
<dbReference type="RefSeq" id="WP_012237823.1">
    <property type="nucleotide sequence ID" value="NC_010162.1"/>
</dbReference>
<organism evidence="8 9">
    <name type="scientific">Sorangium cellulosum (strain So ce56)</name>
    <name type="common">Polyangium cellulosum (strain So ce56)</name>
    <dbReference type="NCBI Taxonomy" id="448385"/>
    <lineage>
        <taxon>Bacteria</taxon>
        <taxon>Pseudomonadati</taxon>
        <taxon>Myxococcota</taxon>
        <taxon>Polyangia</taxon>
        <taxon>Polyangiales</taxon>
        <taxon>Polyangiaceae</taxon>
        <taxon>Sorangium</taxon>
    </lineage>
</organism>
<keyword evidence="3 7" id="KW-0812">Transmembrane</keyword>
<proteinExistence type="predicted"/>
<evidence type="ECO:0000256" key="1">
    <source>
        <dbReference type="ARBA" id="ARBA00004651"/>
    </source>
</evidence>
<dbReference type="eggNOG" id="ENOG5033005">
    <property type="taxonomic scope" value="Bacteria"/>
</dbReference>
<sequence length="417" mass="43976">MRMRKYWLIALLAVTLSGDTMLTVALVWTALASSKSTLPLGLTLALMSVAPYALQSAFPQLKSWISRAPLHAFAAARGAGLLVAVGALLLPSPMPLWTLYGVAGAFTITVFIVQQCIETTMASLVLRDVLSAGEASRMSQTSIQLGAFTGGALGGMLLERAGIRFTFIALIGTLAVGSLIPALLRDEVGGVQRGRQLPSRDPGPQVRPARPSRSSSRSLLLWLALLGVLVLTIQLGSYNYLFPIVMQKGKLWHASDYGLVSASAGVGALLASLIVVAQRAERWQVLASVFVIALADTGLWITRSVVVAMALTFVLGYAFNTLRIRQRTLIFENVASDQEGAEWAARTTVVFQVTKAALPILLALVIDASGVTRAGPGLAIVGCAVAAVLLFITTQQGRHASLVAIARSTAPSSGACQ</sequence>
<dbReference type="Proteomes" id="UP000002139">
    <property type="component" value="Chromosome"/>
</dbReference>
<dbReference type="Gene3D" id="1.20.1250.20">
    <property type="entry name" value="MFS general substrate transporter like domains"/>
    <property type="match status" value="1"/>
</dbReference>
<evidence type="ECO:0000256" key="6">
    <source>
        <dbReference type="SAM" id="MobiDB-lite"/>
    </source>
</evidence>
<evidence type="ECO:0000256" key="7">
    <source>
        <dbReference type="SAM" id="Phobius"/>
    </source>
</evidence>
<dbReference type="GO" id="GO:0005886">
    <property type="term" value="C:plasma membrane"/>
    <property type="evidence" value="ECO:0007669"/>
    <property type="project" value="UniProtKB-SubCell"/>
</dbReference>
<dbReference type="EMBL" id="AM746676">
    <property type="protein sequence ID" value="CAN95355.1"/>
    <property type="molecule type" value="Genomic_DNA"/>
</dbReference>
<evidence type="ECO:0008006" key="10">
    <source>
        <dbReference type="Google" id="ProtNLM"/>
    </source>
</evidence>
<feature type="transmembrane region" description="Helical" evidence="7">
    <location>
        <begin position="219"/>
        <end position="237"/>
    </location>
</feature>
<evidence type="ECO:0000313" key="8">
    <source>
        <dbReference type="EMBL" id="CAN95355.1"/>
    </source>
</evidence>
<reference evidence="8 9" key="1">
    <citation type="journal article" date="2007" name="Nat. Biotechnol.">
        <title>Complete genome sequence of the myxobacterium Sorangium cellulosum.</title>
        <authorList>
            <person name="Schneiker S."/>
            <person name="Perlova O."/>
            <person name="Kaiser O."/>
            <person name="Gerth K."/>
            <person name="Alici A."/>
            <person name="Altmeyer M.O."/>
            <person name="Bartels D."/>
            <person name="Bekel T."/>
            <person name="Beyer S."/>
            <person name="Bode E."/>
            <person name="Bode H.B."/>
            <person name="Bolten C.J."/>
            <person name="Choudhuri J.V."/>
            <person name="Doss S."/>
            <person name="Elnakady Y.A."/>
            <person name="Frank B."/>
            <person name="Gaigalat L."/>
            <person name="Goesmann A."/>
            <person name="Groeger C."/>
            <person name="Gross F."/>
            <person name="Jelsbak L."/>
            <person name="Jelsbak L."/>
            <person name="Kalinowski J."/>
            <person name="Kegler C."/>
            <person name="Knauber T."/>
            <person name="Konietzny S."/>
            <person name="Kopp M."/>
            <person name="Krause L."/>
            <person name="Krug D."/>
            <person name="Linke B."/>
            <person name="Mahmud T."/>
            <person name="Martinez-Arias R."/>
            <person name="McHardy A.C."/>
            <person name="Merai M."/>
            <person name="Meyer F."/>
            <person name="Mormann S."/>
            <person name="Munoz-Dorado J."/>
            <person name="Perez J."/>
            <person name="Pradella S."/>
            <person name="Rachid S."/>
            <person name="Raddatz G."/>
            <person name="Rosenau F."/>
            <person name="Rueckert C."/>
            <person name="Sasse F."/>
            <person name="Scharfe M."/>
            <person name="Schuster S.C."/>
            <person name="Suen G."/>
            <person name="Treuner-Lange A."/>
            <person name="Velicer G.J."/>
            <person name="Vorholter F.-J."/>
            <person name="Weissman K.J."/>
            <person name="Welch R.D."/>
            <person name="Wenzel S.C."/>
            <person name="Whitworth D.E."/>
            <person name="Wilhelm S."/>
            <person name="Wittmann C."/>
            <person name="Bloecker H."/>
            <person name="Puehler A."/>
            <person name="Mueller R."/>
        </authorList>
    </citation>
    <scope>NUCLEOTIDE SEQUENCE [LARGE SCALE GENOMIC DNA]</scope>
    <source>
        <strain evidence="9">So ce56</strain>
    </source>
</reference>
<feature type="transmembrane region" description="Helical" evidence="7">
    <location>
        <begin position="257"/>
        <end position="276"/>
    </location>
</feature>
<accession>A9FS31</accession>
<keyword evidence="2" id="KW-1003">Cell membrane</keyword>
<gene>
    <name evidence="8" type="ordered locus">sce5192</name>
</gene>
<feature type="transmembrane region" description="Helical" evidence="7">
    <location>
        <begin position="96"/>
        <end position="117"/>
    </location>
</feature>
<dbReference type="SUPFAM" id="SSF103473">
    <property type="entry name" value="MFS general substrate transporter"/>
    <property type="match status" value="2"/>
</dbReference>
<dbReference type="HOGENOM" id="CLU_686850_0_0_7"/>
<name>A9FS31_SORC5</name>
<dbReference type="OrthoDB" id="8582746at2"/>
<feature type="transmembrane region" description="Helical" evidence="7">
    <location>
        <begin position="306"/>
        <end position="322"/>
    </location>
</feature>
<dbReference type="KEGG" id="scl:sce5192"/>
<keyword evidence="5 7" id="KW-0472">Membrane</keyword>
<dbReference type="STRING" id="448385.sce5192"/>
<comment type="subcellular location">
    <subcellularLocation>
        <location evidence="1">Cell membrane</location>
        <topology evidence="1">Multi-pass membrane protein</topology>
    </subcellularLocation>
</comment>
<dbReference type="AlphaFoldDB" id="A9FS31"/>
<feature type="transmembrane region" description="Helical" evidence="7">
    <location>
        <begin position="70"/>
        <end position="90"/>
    </location>
</feature>
<dbReference type="PANTHER" id="PTHR23513:SF18">
    <property type="entry name" value="INTEGRAL MEMBRANE PROTEIN"/>
    <property type="match status" value="1"/>
</dbReference>
<evidence type="ECO:0000256" key="5">
    <source>
        <dbReference type="ARBA" id="ARBA00023136"/>
    </source>
</evidence>
<evidence type="ECO:0000256" key="4">
    <source>
        <dbReference type="ARBA" id="ARBA00022989"/>
    </source>
</evidence>
<keyword evidence="4 7" id="KW-1133">Transmembrane helix</keyword>
<evidence type="ECO:0000313" key="9">
    <source>
        <dbReference type="Proteomes" id="UP000002139"/>
    </source>
</evidence>
<dbReference type="InterPro" id="IPR036259">
    <property type="entry name" value="MFS_trans_sf"/>
</dbReference>